<evidence type="ECO:0000313" key="1">
    <source>
        <dbReference type="EMBL" id="MTT74923.1"/>
    </source>
</evidence>
<reference evidence="3 4" key="1">
    <citation type="journal article" date="2019" name="Nat. Med.">
        <title>A library of human gut bacterial isolates paired with longitudinal multiomics data enables mechanistic microbiome research.</title>
        <authorList>
            <person name="Poyet M."/>
            <person name="Groussin M."/>
            <person name="Gibbons S.M."/>
            <person name="Avila-Pacheco J."/>
            <person name="Jiang X."/>
            <person name="Kearney S.M."/>
            <person name="Perrotta A.R."/>
            <person name="Berdy B."/>
            <person name="Zhao S."/>
            <person name="Lieberman T.D."/>
            <person name="Swanson P.K."/>
            <person name="Smith M."/>
            <person name="Roesemann S."/>
            <person name="Alexander J.E."/>
            <person name="Rich S.A."/>
            <person name="Livny J."/>
            <person name="Vlamakis H."/>
            <person name="Clish C."/>
            <person name="Bullock K."/>
            <person name="Deik A."/>
            <person name="Scott J."/>
            <person name="Pierce K.A."/>
            <person name="Xavier R.J."/>
            <person name="Alm E.J."/>
        </authorList>
    </citation>
    <scope>NUCLEOTIDE SEQUENCE [LARGE SCALE GENOMIC DNA]</scope>
    <source>
        <strain evidence="1 4">BIOML-A13</strain>
        <strain evidence="2 3">BIOML-A3</strain>
    </source>
</reference>
<organism evidence="1 4">
    <name type="scientific">Phascolarctobacterium faecium</name>
    <dbReference type="NCBI Taxonomy" id="33025"/>
    <lineage>
        <taxon>Bacteria</taxon>
        <taxon>Bacillati</taxon>
        <taxon>Bacillota</taxon>
        <taxon>Negativicutes</taxon>
        <taxon>Acidaminococcales</taxon>
        <taxon>Acidaminococcaceae</taxon>
        <taxon>Phascolarctobacterium</taxon>
    </lineage>
</organism>
<dbReference type="Proteomes" id="UP000443070">
    <property type="component" value="Unassembled WGS sequence"/>
</dbReference>
<dbReference type="OrthoDB" id="9789552at2"/>
<protein>
    <submittedName>
        <fullName evidence="1">DUF4127 family protein</fullName>
    </submittedName>
</protein>
<dbReference type="EMBL" id="WNBM01000001">
    <property type="protein sequence ID" value="MTT74923.1"/>
    <property type="molecule type" value="Genomic_DNA"/>
</dbReference>
<dbReference type="EMBL" id="WNBW01000001">
    <property type="protein sequence ID" value="MTU03054.1"/>
    <property type="molecule type" value="Genomic_DNA"/>
</dbReference>
<dbReference type="InterPro" id="IPR025394">
    <property type="entry name" value="DUF4127"/>
</dbReference>
<name>A0A7X2XDZ5_9FIRM</name>
<comment type="caution">
    <text evidence="1">The sequence shown here is derived from an EMBL/GenBank/DDBJ whole genome shotgun (WGS) entry which is preliminary data.</text>
</comment>
<evidence type="ECO:0000313" key="3">
    <source>
        <dbReference type="Proteomes" id="UP000443070"/>
    </source>
</evidence>
<evidence type="ECO:0000313" key="2">
    <source>
        <dbReference type="EMBL" id="MTU03054.1"/>
    </source>
</evidence>
<dbReference type="Proteomes" id="UP000484547">
    <property type="component" value="Unassembled WGS sequence"/>
</dbReference>
<keyword evidence="3" id="KW-1185">Reference proteome</keyword>
<evidence type="ECO:0000313" key="4">
    <source>
        <dbReference type="Proteomes" id="UP000484547"/>
    </source>
</evidence>
<dbReference type="Pfam" id="PF13552">
    <property type="entry name" value="DUF4127"/>
    <property type="match status" value="1"/>
</dbReference>
<accession>A0A7X2XDZ5</accession>
<gene>
    <name evidence="1" type="ORF">GMD11_01400</name>
    <name evidence="2" type="ORF">GMD18_01395</name>
</gene>
<dbReference type="AlphaFoldDB" id="A0A7X2XDZ5"/>
<sequence>MNKKKFILLALLLLCAYFYELFGGMPATVPFAPQPVKADTSLLLAPLDSRPPCSAMVRKLGALASINVITPPQELLDNYNTPADKEKLFAWLKNEMPQHPAAILSADLLVHGSLLGSRVPLGTINDEEKFLTFVNKQHALNPQIDMAFFSVIPRLLVSDQLIPDSWYQWHLMRYATLKDMAETFGDPYFTRQLLAIDARIPDDIKTKYSSLYADNDSFNKKLVQLARADGLTLAIGQDDAQPFGLPNRNANHALAYMKHADLGSSGLITSGADEISVLLLTRYYNKLYNYKPRIFVEYSSPKVAAKIMPYMPCSVDASIRDKINFIGGQLTDDAAVADFILFVHCGDDDNQPNKAMLQKLKTLLISDRHIALVDLTANYTENELLIPKLLEAKVPLSRLAAFSGWNTLSNSLGTALSQATLFTGQLHRLPQSEHPSLYAQNLNFTVERLLDDYAYQKLMHAQLTTLLKLKGYKPTDLGENKFFAETLIRGFLQRQKIQLLYGDLGRTPFYRNNDSNYYLTGIDINVNLPWTRIFEINLDTNCSFGENHRQ</sequence>
<dbReference type="RefSeq" id="WP_155163480.1">
    <property type="nucleotide sequence ID" value="NZ_WNBG01000001.1"/>
</dbReference>
<proteinExistence type="predicted"/>